<dbReference type="AlphaFoldDB" id="A0A183FFH4"/>
<reference evidence="1 2" key="1">
    <citation type="submission" date="2018-11" db="EMBL/GenBank/DDBJ databases">
        <authorList>
            <consortium name="Pathogen Informatics"/>
        </authorList>
    </citation>
    <scope>NUCLEOTIDE SEQUENCE [LARGE SCALE GENOMIC DNA]</scope>
</reference>
<name>A0A183FFH4_HELPZ</name>
<sequence length="78" mass="8594">MERPRVVDRGIERDRVLPRDAGGMQGMDSLLLLCLVDAFLVRGSGMFMHRVHGCVRTCADCNCVGPANGLHSVDSEYM</sequence>
<gene>
    <name evidence="1" type="ORF">HPBE_LOCUS5275</name>
</gene>
<dbReference type="Proteomes" id="UP000050761">
    <property type="component" value="Unassembled WGS sequence"/>
</dbReference>
<evidence type="ECO:0000313" key="1">
    <source>
        <dbReference type="EMBL" id="VDO63993.1"/>
    </source>
</evidence>
<accession>A0A3P7YH65</accession>
<reference evidence="3" key="2">
    <citation type="submission" date="2019-09" db="UniProtKB">
        <authorList>
            <consortium name="WormBaseParasite"/>
        </authorList>
    </citation>
    <scope>IDENTIFICATION</scope>
</reference>
<protein>
    <submittedName>
        <fullName evidence="1 3">Uncharacterized protein</fullName>
    </submittedName>
</protein>
<evidence type="ECO:0000313" key="3">
    <source>
        <dbReference type="WBParaSite" id="HPBE_0000527401-mRNA-1"/>
    </source>
</evidence>
<dbReference type="EMBL" id="UZAH01025443">
    <property type="protein sequence ID" value="VDO63993.1"/>
    <property type="molecule type" value="Genomic_DNA"/>
</dbReference>
<accession>A0A183FFH4</accession>
<dbReference type="WBParaSite" id="HPBE_0000527401-mRNA-1">
    <property type="protein sequence ID" value="HPBE_0000527401-mRNA-1"/>
    <property type="gene ID" value="HPBE_0000527401"/>
</dbReference>
<proteinExistence type="predicted"/>
<organism evidence="2 3">
    <name type="scientific">Heligmosomoides polygyrus</name>
    <name type="common">Parasitic roundworm</name>
    <dbReference type="NCBI Taxonomy" id="6339"/>
    <lineage>
        <taxon>Eukaryota</taxon>
        <taxon>Metazoa</taxon>
        <taxon>Ecdysozoa</taxon>
        <taxon>Nematoda</taxon>
        <taxon>Chromadorea</taxon>
        <taxon>Rhabditida</taxon>
        <taxon>Rhabditina</taxon>
        <taxon>Rhabditomorpha</taxon>
        <taxon>Strongyloidea</taxon>
        <taxon>Heligmosomidae</taxon>
        <taxon>Heligmosomoides</taxon>
    </lineage>
</organism>
<keyword evidence="2" id="KW-1185">Reference proteome</keyword>
<evidence type="ECO:0000313" key="2">
    <source>
        <dbReference type="Proteomes" id="UP000050761"/>
    </source>
</evidence>